<dbReference type="EMBL" id="CP031305">
    <property type="protein sequence ID" value="QCC55526.1"/>
    <property type="molecule type" value="Genomic_DNA"/>
</dbReference>
<sequence>MKEYNSETGQFVVVDVDGNVIGKADVGSGTHPVSDEVDTEKSFDVLESENEHVAEYLEYSPANANLNPGGVGGKELLDQIMLDTQSVEDEE</sequence>
<organism evidence="1 2">
    <name type="scientific">Natronorubrum bangense</name>
    <dbReference type="NCBI Taxonomy" id="61858"/>
    <lineage>
        <taxon>Archaea</taxon>
        <taxon>Methanobacteriati</taxon>
        <taxon>Methanobacteriota</taxon>
        <taxon>Stenosarchaea group</taxon>
        <taxon>Halobacteria</taxon>
        <taxon>Halobacteriales</taxon>
        <taxon>Natrialbaceae</taxon>
        <taxon>Natronorubrum</taxon>
    </lineage>
</organism>
<evidence type="ECO:0000313" key="2">
    <source>
        <dbReference type="Proteomes" id="UP000296822"/>
    </source>
</evidence>
<name>A0A4D6HQM7_9EURY</name>
<evidence type="ECO:0000313" key="1">
    <source>
        <dbReference type="EMBL" id="QCC55526.1"/>
    </source>
</evidence>
<dbReference type="RefSeq" id="WP_006065735.1">
    <property type="nucleotide sequence ID" value="NZ_CP031305.1"/>
</dbReference>
<accession>A0A4D6HQM7</accession>
<dbReference type="AlphaFoldDB" id="A0A4D6HQM7"/>
<proteinExistence type="predicted"/>
<dbReference type="GeneID" id="39852424"/>
<gene>
    <name evidence="1" type="ORF">DV706_14235</name>
</gene>
<protein>
    <submittedName>
        <fullName evidence="1">Uncharacterized protein</fullName>
    </submittedName>
</protein>
<dbReference type="KEGG" id="nbg:DV706_14235"/>
<dbReference type="Proteomes" id="UP000296822">
    <property type="component" value="Chromosome"/>
</dbReference>
<reference evidence="1 2" key="1">
    <citation type="journal article" date="2019" name="Nat. Commun.">
        <title>A new type of DNA phosphorothioation-based antiviral system in archaea.</title>
        <authorList>
            <person name="Xiong L."/>
            <person name="Liu S."/>
            <person name="Chen S."/>
            <person name="Xiao Y."/>
            <person name="Zhu B."/>
            <person name="Gao Y."/>
            <person name="Zhang Y."/>
            <person name="Chen B."/>
            <person name="Luo J."/>
            <person name="Deng Z."/>
            <person name="Chen X."/>
            <person name="Wang L."/>
            <person name="Chen S."/>
        </authorList>
    </citation>
    <scope>NUCLEOTIDE SEQUENCE [LARGE SCALE GENOMIC DNA]</scope>
    <source>
        <strain evidence="1 2">JCM 10635</strain>
    </source>
</reference>